<dbReference type="Gene3D" id="3.40.50.1820">
    <property type="entry name" value="alpha/beta hydrolase"/>
    <property type="match status" value="1"/>
</dbReference>
<protein>
    <submittedName>
        <fullName evidence="5">Uncharacterized protein</fullName>
    </submittedName>
</protein>
<dbReference type="PANTHER" id="PTHR10039">
    <property type="entry name" value="AMELOGENIN"/>
    <property type="match status" value="1"/>
</dbReference>
<proteinExistence type="predicted"/>
<gene>
    <name evidence="5" type="ORF">CONLIGDRAFT_622861</name>
</gene>
<dbReference type="InterPro" id="IPR054471">
    <property type="entry name" value="GPIID_WHD"/>
</dbReference>
<dbReference type="SMART" id="SM00320">
    <property type="entry name" value="WD40"/>
    <property type="match status" value="3"/>
</dbReference>
<feature type="region of interest" description="Disordered" evidence="2">
    <location>
        <begin position="21"/>
        <end position="47"/>
    </location>
</feature>
<dbReference type="SUPFAM" id="SSF52540">
    <property type="entry name" value="P-loop containing nucleoside triphosphate hydrolases"/>
    <property type="match status" value="1"/>
</dbReference>
<dbReference type="SUPFAM" id="SSF50978">
    <property type="entry name" value="WD40 repeat-like"/>
    <property type="match status" value="1"/>
</dbReference>
<evidence type="ECO:0000256" key="2">
    <source>
        <dbReference type="SAM" id="MobiDB-lite"/>
    </source>
</evidence>
<evidence type="ECO:0000259" key="3">
    <source>
        <dbReference type="Pfam" id="PF22939"/>
    </source>
</evidence>
<dbReference type="SUPFAM" id="SSF69322">
    <property type="entry name" value="Tricorn protease domain 2"/>
    <property type="match status" value="1"/>
</dbReference>
<dbReference type="Gene3D" id="2.130.10.10">
    <property type="entry name" value="YVTN repeat-like/Quinoprotein amine dehydrogenase"/>
    <property type="match status" value="3"/>
</dbReference>
<evidence type="ECO:0000313" key="5">
    <source>
        <dbReference type="EMBL" id="OIW25313.1"/>
    </source>
</evidence>
<sequence>MSSLPYDDDAIIGQTMSGAATALPSSTNVPQSTNHSSTDTRQAPTSRIRRWTTAFNGTKTINAERGVIGEMGLQLLRSSPEPLVDIIFVHGLRGGSVKTWRKGDDPALFWPKSWLPLEEGFEHASIYSFGYDSDWLTASKRALNVHNFGVELFEAMRSSPHLRDNTEIPIVLVGHSMGGLVIKKAYILAHHDTSSSLKSRMRCVFFLATPHRGSDYAGLLRNILSVSGAPKDYVYDLTKGASSAEVINEDFVRFIDDISLFSFYETLPMKIGGVSSGLIVDKSSAVLGSKKERQNLMMANHRDICKFSDPFDPNYIKLRDSLGSAIDDLIHVALRKQNEAREHLRILRAALGIPGQPDDFCDKVDGSCEWVNDREDFREWRDSIPDTFTEDGRRDPVLYWVSANPGTGKTVLAGHVVSHLKEHNLQCSYYYFRMEDRTLGGFLRSIAYQMAMSNASVRDMLLRAYEDGLTFHEDDSRTIWAKIFRGCIFQASVFNAQYWVIDAVDECLKYSELLTLLKADKPQFPLQIFLTSRKYPEIRRLLVPFQAQLTAIDIPIGNTMEDIERYISSRMNELVVESPSEKAALVTQILAKSSGSFLWVRLVLDELRTLTATKSMTEVFAGIPKGMTPYYEKIVARMAENEREKHIAKAILHWVVSAARPLSTLDLSQALDLETNTIFPSISAAIEVLCGQLVYIDKQTNLVHIVHATAREFLLSSSAGEFHITTAAAHERIALTCLQLLCSRTLAPPRNRRFLEHQQHVLQGLLTYAVWHFSVHVHHAPSESAKIIPELVRFFRSNILTWICFQATKGNLHGLIRLARHLTAFLQRRAKHVSPLTQQLQARTVEEWSVSLSRLATKFGKALLASPSSIYFLIPPLCPTNTVVHKSFGKSVDGLALLGSKTADWDDCIALIDFEDRTASAVACGVTHVAVGMECGDVFLFHHQSFQHETTILTKYPIDLLHFPEPGVYVAGCSSKFLTLWSRKGEIIWETRLRSRCVFLVSTSTELIGITEGGRSLTWELTSGKLLEQHNFPYQQPDIEDGLGIDHRTVSSRAPGSVSMSPDMEVLALGYRTGPVCLWGFQQKVFIGWAMDENNGVVNHVLFNPNPNISLILVAYGGSPLGLYDSWSGLLVRYTNPTPGQHNHYASIACSPNGNTLATVDMIGTLRVLDFESLTPLYQVQTPALGFRSLSFTSDLANIIDLGEFNMRIWSPAALVRKTVDEEASPSDNDFPPASVVEGKYESVRGPKITAVCTHPSRAVVFASNNQGGVLAYHSKAGFKGNILYRHPHQAYVKKVATSSTDLVASCDVNSVIQVWNLDLNDTAVRARTMAATMRLHAPIQQLLFSPSGKFLLVSTTDSDYVYSAQDGSVVGSKLIRKHRCAWIWLTPERSSKDFGSFTIQPFARMLPNECDHFVGISSDGKGAIFLHADSWISSVELKNDDSQGEYSQYIRHFFVPAELIRRTDEILPVVTCDDDVVFCTHGDLSIVKNGLKFQEVLPLR</sequence>
<dbReference type="Proteomes" id="UP000182658">
    <property type="component" value="Unassembled WGS sequence"/>
</dbReference>
<dbReference type="SUPFAM" id="SSF53474">
    <property type="entry name" value="alpha/beta-Hydrolases"/>
    <property type="match status" value="1"/>
</dbReference>
<dbReference type="InParanoid" id="A0A1J7IW28"/>
<dbReference type="InterPro" id="IPR056884">
    <property type="entry name" value="NPHP3-like_N"/>
</dbReference>
<dbReference type="Pfam" id="PF24883">
    <property type="entry name" value="NPHP3_N"/>
    <property type="match status" value="1"/>
</dbReference>
<dbReference type="Pfam" id="PF22939">
    <property type="entry name" value="WHD_GPIID"/>
    <property type="match status" value="1"/>
</dbReference>
<dbReference type="EMBL" id="KV875102">
    <property type="protein sequence ID" value="OIW25313.1"/>
    <property type="molecule type" value="Genomic_DNA"/>
</dbReference>
<keyword evidence="1" id="KW-0677">Repeat</keyword>
<dbReference type="OrthoDB" id="194358at2759"/>
<dbReference type="InterPro" id="IPR036322">
    <property type="entry name" value="WD40_repeat_dom_sf"/>
</dbReference>
<dbReference type="InterPro" id="IPR029058">
    <property type="entry name" value="AB_hydrolase_fold"/>
</dbReference>
<organism evidence="5 6">
    <name type="scientific">Coniochaeta ligniaria NRRL 30616</name>
    <dbReference type="NCBI Taxonomy" id="1408157"/>
    <lineage>
        <taxon>Eukaryota</taxon>
        <taxon>Fungi</taxon>
        <taxon>Dikarya</taxon>
        <taxon>Ascomycota</taxon>
        <taxon>Pezizomycotina</taxon>
        <taxon>Sordariomycetes</taxon>
        <taxon>Sordariomycetidae</taxon>
        <taxon>Coniochaetales</taxon>
        <taxon>Coniochaetaceae</taxon>
        <taxon>Coniochaeta</taxon>
    </lineage>
</organism>
<dbReference type="InterPro" id="IPR015943">
    <property type="entry name" value="WD40/YVTN_repeat-like_dom_sf"/>
</dbReference>
<name>A0A1J7IW28_9PEZI</name>
<feature type="compositionally biased region" description="Polar residues" evidence="2">
    <location>
        <begin position="21"/>
        <end position="45"/>
    </location>
</feature>
<evidence type="ECO:0000259" key="4">
    <source>
        <dbReference type="Pfam" id="PF24883"/>
    </source>
</evidence>
<reference evidence="5 6" key="1">
    <citation type="submission" date="2016-10" db="EMBL/GenBank/DDBJ databases">
        <title>Draft genome sequence of Coniochaeta ligniaria NRRL30616, a lignocellulolytic fungus for bioabatement of inhibitors in plant biomass hydrolysates.</title>
        <authorList>
            <consortium name="DOE Joint Genome Institute"/>
            <person name="Jimenez D.J."/>
            <person name="Hector R.E."/>
            <person name="Riley R."/>
            <person name="Sun H."/>
            <person name="Grigoriev I.V."/>
            <person name="Van Elsas J.D."/>
            <person name="Nichols N.N."/>
        </authorList>
    </citation>
    <scope>NUCLEOTIDE SEQUENCE [LARGE SCALE GENOMIC DNA]</scope>
    <source>
        <strain evidence="5 6">NRRL 30616</strain>
    </source>
</reference>
<feature type="domain" description="GPI inositol-deacylase winged helix" evidence="3">
    <location>
        <begin position="636"/>
        <end position="722"/>
    </location>
</feature>
<dbReference type="InterPro" id="IPR001680">
    <property type="entry name" value="WD40_rpt"/>
</dbReference>
<evidence type="ECO:0000256" key="1">
    <source>
        <dbReference type="ARBA" id="ARBA00022737"/>
    </source>
</evidence>
<keyword evidence="6" id="KW-1185">Reference proteome</keyword>
<evidence type="ECO:0000313" key="6">
    <source>
        <dbReference type="Proteomes" id="UP000182658"/>
    </source>
</evidence>
<accession>A0A1J7IW28</accession>
<dbReference type="Gene3D" id="3.40.50.300">
    <property type="entry name" value="P-loop containing nucleotide triphosphate hydrolases"/>
    <property type="match status" value="1"/>
</dbReference>
<dbReference type="InterPro" id="IPR027417">
    <property type="entry name" value="P-loop_NTPase"/>
</dbReference>
<dbReference type="PANTHER" id="PTHR10039:SF16">
    <property type="entry name" value="GPI INOSITOL-DEACYLASE"/>
    <property type="match status" value="1"/>
</dbReference>
<feature type="domain" description="Nephrocystin 3-like N-terminal" evidence="4">
    <location>
        <begin position="366"/>
        <end position="533"/>
    </location>
</feature>